<reference evidence="1" key="1">
    <citation type="submission" date="2024-07" db="EMBL/GenBank/DDBJ databases">
        <authorList>
            <person name="Bringhurst R.M."/>
            <person name="Homer T.E."/>
        </authorList>
    </citation>
    <scope>NUCLEOTIDE SEQUENCE</scope>
</reference>
<evidence type="ECO:0000313" key="1">
    <source>
        <dbReference type="EMBL" id="XDJ15332.1"/>
    </source>
</evidence>
<organism evidence="1">
    <name type="scientific">Pseudomonas phage HRDY3</name>
    <dbReference type="NCBI Taxonomy" id="3236930"/>
    <lineage>
        <taxon>Viruses</taxon>
    </lineage>
</organism>
<protein>
    <submittedName>
        <fullName evidence="1">Uncharacterized protein</fullName>
    </submittedName>
</protein>
<dbReference type="EMBL" id="PQ015379">
    <property type="protein sequence ID" value="XDJ15332.1"/>
    <property type="molecule type" value="Genomic_DNA"/>
</dbReference>
<proteinExistence type="predicted"/>
<name>A0AB39CEF3_9VIRU</name>
<sequence>MKPFKFAKSDLTMLRQNCTGATITCESDSVAIAKVKGNPFVRVEVDTTNALRLTVRVFRNDAWHRFMEVKSTFKENDKHAQRTYSAGMFGDDFPKAFADLNETQREHVLQWQRTHWVDLEMDEVTRVLEKTLFSKTPVMPTHVYRFPKCYSKAVLKAFKVDTSAATAAMQE</sequence>
<accession>A0AB39CEF3</accession>